<reference evidence="2" key="2">
    <citation type="submission" date="2017-02" db="UniProtKB">
        <authorList>
            <consortium name="WormBaseParasite"/>
        </authorList>
    </citation>
    <scope>IDENTIFICATION</scope>
</reference>
<keyword evidence="1" id="KW-1185">Reference proteome</keyword>
<reference evidence="1" key="1">
    <citation type="submission" date="2012-09" db="EMBL/GenBank/DDBJ databases">
        <authorList>
            <person name="Martin A.A."/>
        </authorList>
    </citation>
    <scope>NUCLEOTIDE SEQUENCE</scope>
</reference>
<evidence type="ECO:0000313" key="2">
    <source>
        <dbReference type="WBParaSite" id="ACAC_0000628601-mRNA-1"/>
    </source>
</evidence>
<sequence>MLTNSNVGVEFVVRLLAPPHPSVLSVIDVVLKFESASLVDEGVVDWVTITAVKSDEVSASVPSVLSVIDVVLEFESVSLVVEGVVD</sequence>
<organism evidence="1 2">
    <name type="scientific">Angiostrongylus cantonensis</name>
    <name type="common">Rat lungworm</name>
    <dbReference type="NCBI Taxonomy" id="6313"/>
    <lineage>
        <taxon>Eukaryota</taxon>
        <taxon>Metazoa</taxon>
        <taxon>Ecdysozoa</taxon>
        <taxon>Nematoda</taxon>
        <taxon>Chromadorea</taxon>
        <taxon>Rhabditida</taxon>
        <taxon>Rhabditina</taxon>
        <taxon>Rhabditomorpha</taxon>
        <taxon>Strongyloidea</taxon>
        <taxon>Metastrongylidae</taxon>
        <taxon>Angiostrongylus</taxon>
    </lineage>
</organism>
<dbReference type="Proteomes" id="UP000035642">
    <property type="component" value="Unassembled WGS sequence"/>
</dbReference>
<dbReference type="AlphaFoldDB" id="A0A0K0D891"/>
<dbReference type="WBParaSite" id="ACAC_0000628601-mRNA-1">
    <property type="protein sequence ID" value="ACAC_0000628601-mRNA-1"/>
    <property type="gene ID" value="ACAC_0000628601"/>
</dbReference>
<name>A0A0K0D891_ANGCA</name>
<protein>
    <submittedName>
        <fullName evidence="2">Uncharacterized protein</fullName>
    </submittedName>
</protein>
<proteinExistence type="predicted"/>
<evidence type="ECO:0000313" key="1">
    <source>
        <dbReference type="Proteomes" id="UP000035642"/>
    </source>
</evidence>
<accession>A0A0K0D891</accession>